<dbReference type="GO" id="GO:1990275">
    <property type="term" value="F:preribosome binding"/>
    <property type="evidence" value="ECO:0007669"/>
    <property type="project" value="TreeGrafter"/>
</dbReference>
<dbReference type="GO" id="GO:0016887">
    <property type="term" value="F:ATP hydrolysis activity"/>
    <property type="evidence" value="ECO:0007669"/>
    <property type="project" value="InterPro"/>
</dbReference>
<evidence type="ECO:0000256" key="1">
    <source>
        <dbReference type="ARBA" id="ARBA00006914"/>
    </source>
</evidence>
<evidence type="ECO:0000256" key="3">
    <source>
        <dbReference type="ARBA" id="ARBA00022840"/>
    </source>
</evidence>
<dbReference type="PROSITE" id="PS00674">
    <property type="entry name" value="AAA"/>
    <property type="match status" value="1"/>
</dbReference>
<comment type="caution">
    <text evidence="6">The sequence shown here is derived from an EMBL/GenBank/DDBJ whole genome shotgun (WGS) entry which is preliminary data.</text>
</comment>
<dbReference type="InterPro" id="IPR041569">
    <property type="entry name" value="AAA_lid_3"/>
</dbReference>
<evidence type="ECO:0000313" key="7">
    <source>
        <dbReference type="Proteomes" id="UP000616769"/>
    </source>
</evidence>
<accession>A0A132AIQ2</accession>
<dbReference type="CDD" id="cd19511">
    <property type="entry name" value="RecA-like_CDC48_r2-like"/>
    <property type="match status" value="1"/>
</dbReference>
<dbReference type="PANTHER" id="PTHR23077:SF171">
    <property type="entry name" value="NUCLEAR VALOSIN-CONTAINING PROTEIN-LIKE"/>
    <property type="match status" value="1"/>
</dbReference>
<dbReference type="Pfam" id="PF00004">
    <property type="entry name" value="AAA"/>
    <property type="match status" value="2"/>
</dbReference>
<proteinExistence type="inferred from homology"/>
<organism evidence="6 7">
    <name type="scientific">Sarcoptes scabiei</name>
    <name type="common">Itch mite</name>
    <name type="synonym">Acarus scabiei</name>
    <dbReference type="NCBI Taxonomy" id="52283"/>
    <lineage>
        <taxon>Eukaryota</taxon>
        <taxon>Metazoa</taxon>
        <taxon>Ecdysozoa</taxon>
        <taxon>Arthropoda</taxon>
        <taxon>Chelicerata</taxon>
        <taxon>Arachnida</taxon>
        <taxon>Acari</taxon>
        <taxon>Acariformes</taxon>
        <taxon>Sarcoptiformes</taxon>
        <taxon>Astigmata</taxon>
        <taxon>Psoroptidia</taxon>
        <taxon>Sarcoptoidea</taxon>
        <taxon>Sarcoptidae</taxon>
        <taxon>Sarcoptinae</taxon>
        <taxon>Sarcoptes</taxon>
    </lineage>
</organism>
<protein>
    <submittedName>
        <fullName evidence="6">Nuclear valosin-containing protein-like protein</fullName>
    </submittedName>
</protein>
<dbReference type="InterPro" id="IPR003593">
    <property type="entry name" value="AAA+_ATPase"/>
</dbReference>
<feature type="domain" description="AAA+ ATPase" evidence="5">
    <location>
        <begin position="227"/>
        <end position="367"/>
    </location>
</feature>
<dbReference type="SUPFAM" id="SSF52540">
    <property type="entry name" value="P-loop containing nucleoside triphosphate hydrolases"/>
    <property type="match status" value="2"/>
</dbReference>
<dbReference type="EMBL" id="JXLN01015946">
    <property type="protein sequence ID" value="KPM10878.1"/>
    <property type="molecule type" value="Genomic_DNA"/>
</dbReference>
<dbReference type="InterPro" id="IPR050168">
    <property type="entry name" value="AAA_ATPase_domain"/>
</dbReference>
<keyword evidence="2" id="KW-0547">Nucleotide-binding</keyword>
<gene>
    <name evidence="6" type="ORF">QR98_0094430</name>
</gene>
<dbReference type="FunFam" id="3.40.50.300:FF:000365">
    <property type="entry name" value="Ribosome biogenesis ATPase RIX7"/>
    <property type="match status" value="1"/>
</dbReference>
<dbReference type="PANTHER" id="PTHR23077">
    <property type="entry name" value="AAA-FAMILY ATPASE"/>
    <property type="match status" value="1"/>
</dbReference>
<keyword evidence="3" id="KW-0067">ATP-binding</keyword>
<evidence type="ECO:0000259" key="5">
    <source>
        <dbReference type="SMART" id="SM00382"/>
    </source>
</evidence>
<dbReference type="InterPro" id="IPR003960">
    <property type="entry name" value="ATPase_AAA_CS"/>
</dbReference>
<evidence type="ECO:0000313" key="6">
    <source>
        <dbReference type="EMBL" id="KPM10878.1"/>
    </source>
</evidence>
<sequence>MENFNSFTQNVDYIPLSNSSSVQTFCNNKSNNNFVNSNNHHHNTERQTKEARKLYQRLKTNIYDIESLIESLKKSHPEYRRQKRLILQKSVRKCIEKIQKDNGIADLVVANEIIEDSPQQNFTPNNSINNSLNDLYNKNKNNQKRPNVSVDKGERKKFRSDRKHSDKQDKNIEATLQKHIKSRNKYLVDPKVSFDDFGGIDDVIEEIKRLMFHIKNADLYRRLGIESPKGFLLHGPPGVGKSLLVEALAKHLQISYLKCGATEIVAGISGESEEKLRQLFALAKEHKPCLIFIDEIDAITPKRENATKEMERRIVTQLISCIDDLSATDGSSDGIMIIGATNRPDSLDPALRRAGRFDREIALGIPSEKSRLNILKILLRKIELEPDFDLQNLAHKTPGYVGADLKNLIREASVLALERLKDINSKDDHSVQEIILDENDIGNFRLQMLDFDMALKKIQPSSKREGFATVPDVTWNDIGALSKIRQELQISILAPVRFADDVEKLGLSLSVGILLCGPPGCGKTLLAKAIANESGINFISVKGPELLNMYVGESERAVRAIFTRARVSKPCVIFFDEIDALCPKRTDSESSNVTSRVVNQLLTEMDGLESRDCFLLAATNRPDILDPALLRPGRFDKTLYVGFPTPEDRFEILLTLTKKGTKPPISSDVNLKSLATDERLDGFTGADLSALVRETSLIALKEKINGIKSLNEPIILNDSHFNEALTKIKPSVTKESRLNYQIMEQMYGPK</sequence>
<dbReference type="GO" id="GO:0042254">
    <property type="term" value="P:ribosome biogenesis"/>
    <property type="evidence" value="ECO:0007669"/>
    <property type="project" value="TreeGrafter"/>
</dbReference>
<dbReference type="Gene3D" id="1.10.8.60">
    <property type="match status" value="2"/>
</dbReference>
<dbReference type="FunFam" id="3.40.50.300:FF:000149">
    <property type="entry name" value="Nuclear valosin-containing protein-like"/>
    <property type="match status" value="1"/>
</dbReference>
<dbReference type="Pfam" id="PF17862">
    <property type="entry name" value="AAA_lid_3"/>
    <property type="match status" value="2"/>
</dbReference>
<comment type="similarity">
    <text evidence="1">Belongs to the AAA ATPase family.</text>
</comment>
<dbReference type="OrthoDB" id="27435at2759"/>
<reference evidence="6 7" key="1">
    <citation type="journal article" date="2015" name="Parasit. Vectors">
        <title>Draft genome of the scabies mite.</title>
        <authorList>
            <person name="Rider S.D.Jr."/>
            <person name="Morgan M.S."/>
            <person name="Arlian L.G."/>
        </authorList>
    </citation>
    <scope>NUCLEOTIDE SEQUENCE [LARGE SCALE GENOMIC DNA]</scope>
    <source>
        <strain evidence="6">Arlian Lab</strain>
    </source>
</reference>
<name>A0A132AIQ2_SARSC</name>
<dbReference type="AlphaFoldDB" id="A0A132AIQ2"/>
<feature type="region of interest" description="Disordered" evidence="4">
    <location>
        <begin position="134"/>
        <end position="171"/>
    </location>
</feature>
<dbReference type="VEuPathDB" id="VectorBase:SSCA008352"/>
<dbReference type="InterPro" id="IPR003959">
    <property type="entry name" value="ATPase_AAA_core"/>
</dbReference>
<dbReference type="SMART" id="SM00382">
    <property type="entry name" value="AAA"/>
    <property type="match status" value="2"/>
</dbReference>
<evidence type="ECO:0000256" key="2">
    <source>
        <dbReference type="ARBA" id="ARBA00022741"/>
    </source>
</evidence>
<feature type="domain" description="AAA+ ATPase" evidence="5">
    <location>
        <begin position="509"/>
        <end position="645"/>
    </location>
</feature>
<dbReference type="GO" id="GO:0005524">
    <property type="term" value="F:ATP binding"/>
    <property type="evidence" value="ECO:0007669"/>
    <property type="project" value="UniProtKB-KW"/>
</dbReference>
<dbReference type="GO" id="GO:0003723">
    <property type="term" value="F:RNA binding"/>
    <property type="evidence" value="ECO:0007669"/>
    <property type="project" value="TreeGrafter"/>
</dbReference>
<dbReference type="Proteomes" id="UP000616769">
    <property type="component" value="Unassembled WGS sequence"/>
</dbReference>
<dbReference type="Gene3D" id="3.40.50.300">
    <property type="entry name" value="P-loop containing nucleotide triphosphate hydrolases"/>
    <property type="match status" value="2"/>
</dbReference>
<dbReference type="GO" id="GO:0005634">
    <property type="term" value="C:nucleus"/>
    <property type="evidence" value="ECO:0007669"/>
    <property type="project" value="TreeGrafter"/>
</dbReference>
<feature type="compositionally biased region" description="Polar residues" evidence="4">
    <location>
        <begin position="134"/>
        <end position="146"/>
    </location>
</feature>
<dbReference type="InterPro" id="IPR027417">
    <property type="entry name" value="P-loop_NTPase"/>
</dbReference>
<evidence type="ECO:0000256" key="4">
    <source>
        <dbReference type="SAM" id="MobiDB-lite"/>
    </source>
</evidence>